<feature type="active site" description="Proton donor" evidence="14">
    <location>
        <position position="370"/>
    </location>
</feature>
<dbReference type="GO" id="GO:0008270">
    <property type="term" value="F:zinc ion binding"/>
    <property type="evidence" value="ECO:0007669"/>
    <property type="project" value="InterPro"/>
</dbReference>
<dbReference type="Pfam" id="PF01433">
    <property type="entry name" value="Peptidase_M1"/>
    <property type="match status" value="1"/>
</dbReference>
<evidence type="ECO:0000256" key="11">
    <source>
        <dbReference type="ARBA" id="ARBA00023049"/>
    </source>
</evidence>
<dbReference type="InterPro" id="IPR027268">
    <property type="entry name" value="Peptidase_M4/M1_CTD_sf"/>
</dbReference>
<evidence type="ECO:0000313" key="21">
    <source>
        <dbReference type="Proteomes" id="UP000297477"/>
    </source>
</evidence>
<dbReference type="PRINTS" id="PR00756">
    <property type="entry name" value="ALADIPTASE"/>
</dbReference>
<evidence type="ECO:0000313" key="20">
    <source>
        <dbReference type="Proteomes" id="UP000196230"/>
    </source>
</evidence>
<dbReference type="EMBL" id="FUKP01000061">
    <property type="protein sequence ID" value="SJN32145.1"/>
    <property type="molecule type" value="Genomic_DNA"/>
</dbReference>
<evidence type="ECO:0000256" key="4">
    <source>
        <dbReference type="ARBA" id="ARBA00012564"/>
    </source>
</evidence>
<keyword evidence="8 15" id="KW-0479">Metal-binding</keyword>
<reference evidence="19 21" key="2">
    <citation type="submission" date="2019-03" db="EMBL/GenBank/DDBJ databases">
        <title>Reclassification of Micrococcus aloeverae and Micrococcus yunnanensis as later heterotypic synonyms of Micrococcus luteus.</title>
        <authorList>
            <person name="Huang C.-H."/>
        </authorList>
    </citation>
    <scope>NUCLEOTIDE SEQUENCE [LARGE SCALE GENOMIC DNA]</scope>
    <source>
        <strain evidence="19 21">BCRC 12151</strain>
    </source>
</reference>
<evidence type="ECO:0000256" key="14">
    <source>
        <dbReference type="PIRSR" id="PIRSR634015-1"/>
    </source>
</evidence>
<dbReference type="Gene3D" id="2.60.40.1730">
    <property type="entry name" value="tricorn interacting facor f3 domain"/>
    <property type="match status" value="1"/>
</dbReference>
<evidence type="ECO:0000256" key="1">
    <source>
        <dbReference type="ARBA" id="ARBA00000098"/>
    </source>
</evidence>
<evidence type="ECO:0000313" key="18">
    <source>
        <dbReference type="EMBL" id="SJN32145.1"/>
    </source>
</evidence>
<dbReference type="GO" id="GO:0008237">
    <property type="term" value="F:metallopeptidase activity"/>
    <property type="evidence" value="ECO:0007669"/>
    <property type="project" value="UniProtKB-KW"/>
</dbReference>
<comment type="similarity">
    <text evidence="3">Belongs to the peptidase M1 family.</text>
</comment>
<evidence type="ECO:0000256" key="15">
    <source>
        <dbReference type="PIRSR" id="PIRSR634015-3"/>
    </source>
</evidence>
<evidence type="ECO:0000256" key="13">
    <source>
        <dbReference type="ARBA" id="ARBA00031533"/>
    </source>
</evidence>
<dbReference type="Proteomes" id="UP000196230">
    <property type="component" value="Unassembled WGS sequence"/>
</dbReference>
<dbReference type="AlphaFoldDB" id="A0A1R4JK54"/>
<feature type="active site" description="Proton acceptor" evidence="14">
    <location>
        <position position="295"/>
    </location>
</feature>
<dbReference type="InterPro" id="IPR034015">
    <property type="entry name" value="M1_LTA4H"/>
</dbReference>
<keyword evidence="10 15" id="KW-0862">Zinc</keyword>
<dbReference type="EC" id="3.4.11.2" evidence="4"/>
<dbReference type="InterPro" id="IPR001930">
    <property type="entry name" value="Peptidase_M1"/>
</dbReference>
<reference evidence="18 20" key="1">
    <citation type="submission" date="2017-02" db="EMBL/GenBank/DDBJ databases">
        <authorList>
            <person name="Peterson S.W."/>
        </authorList>
    </citation>
    <scope>NUCLEOTIDE SEQUENCE [LARGE SCALE GENOMIC DNA]</scope>
    <source>
        <strain evidence="18 20">2B3F</strain>
    </source>
</reference>
<dbReference type="GO" id="GO:0005737">
    <property type="term" value="C:cytoplasm"/>
    <property type="evidence" value="ECO:0007669"/>
    <property type="project" value="UniProtKB-SubCell"/>
</dbReference>
<comment type="catalytic activity">
    <reaction evidence="1">
        <text>Release of an N-terminal amino acid, Xaa-|-Yaa- from a peptide, amide or arylamide. Xaa is preferably Ala, but may be most amino acids including Pro (slow action). When a terminal hydrophobic residue is followed by a prolyl residue, the two may be released as an intact Xaa-Pro dipeptide.</text>
        <dbReference type="EC" id="3.4.11.2"/>
    </reaction>
</comment>
<dbReference type="InterPro" id="IPR042097">
    <property type="entry name" value="Aminopeptidase_N-like_N_sf"/>
</dbReference>
<keyword evidence="18" id="KW-0031">Aminopeptidase</keyword>
<feature type="binding site" evidence="15">
    <location>
        <position position="317"/>
    </location>
    <ligand>
        <name>Zn(2+)</name>
        <dbReference type="ChEBI" id="CHEBI:29105"/>
        <note>catalytic</note>
    </ligand>
</feature>
<dbReference type="PANTHER" id="PTHR45726:SF3">
    <property type="entry name" value="LEUKOTRIENE A-4 HYDROLASE"/>
    <property type="match status" value="1"/>
</dbReference>
<evidence type="ECO:0000256" key="9">
    <source>
        <dbReference type="ARBA" id="ARBA00022801"/>
    </source>
</evidence>
<comment type="subcellular location">
    <subcellularLocation>
        <location evidence="2">Cytoplasm</location>
    </subcellularLocation>
</comment>
<dbReference type="SUPFAM" id="SSF55486">
    <property type="entry name" value="Metalloproteases ('zincins'), catalytic domain"/>
    <property type="match status" value="1"/>
</dbReference>
<dbReference type="InterPro" id="IPR014782">
    <property type="entry name" value="Peptidase_M1_dom"/>
</dbReference>
<dbReference type="GO" id="GO:0016285">
    <property type="term" value="F:alanyl aminopeptidase activity"/>
    <property type="evidence" value="ECO:0007669"/>
    <property type="project" value="UniProtKB-EC"/>
</dbReference>
<dbReference type="InterPro" id="IPR045357">
    <property type="entry name" value="Aminopeptidase_N-like_N"/>
</dbReference>
<evidence type="ECO:0000256" key="5">
    <source>
        <dbReference type="ARBA" id="ARBA00015611"/>
    </source>
</evidence>
<gene>
    <name evidence="19" type="ORF">E4A49_10240</name>
    <name evidence="18" type="ORF">FM125_08920</name>
</gene>
<feature type="domain" description="Peptidase M1 membrane alanine aminopeptidase" evidence="16">
    <location>
        <begin position="236"/>
        <end position="435"/>
    </location>
</feature>
<dbReference type="Proteomes" id="UP000297477">
    <property type="component" value="Unassembled WGS sequence"/>
</dbReference>
<evidence type="ECO:0000256" key="8">
    <source>
        <dbReference type="ARBA" id="ARBA00022723"/>
    </source>
</evidence>
<evidence type="ECO:0000256" key="10">
    <source>
        <dbReference type="ARBA" id="ARBA00022833"/>
    </source>
</evidence>
<keyword evidence="9 18" id="KW-0378">Hydrolase</keyword>
<protein>
    <recommendedName>
        <fullName evidence="5">Aminopeptidase N</fullName>
        <ecNumber evidence="4">3.4.11.2</ecNumber>
    </recommendedName>
    <alternativeName>
        <fullName evidence="12">Alanine aminopeptidase</fullName>
    </alternativeName>
    <alternativeName>
        <fullName evidence="13">Lysyl aminopeptidase</fullName>
    </alternativeName>
</protein>
<keyword evidence="11" id="KW-0482">Metalloprotease</keyword>
<evidence type="ECO:0000259" key="17">
    <source>
        <dbReference type="Pfam" id="PF17900"/>
    </source>
</evidence>
<feature type="binding site" evidence="15">
    <location>
        <position position="298"/>
    </location>
    <ligand>
        <name>Zn(2+)</name>
        <dbReference type="ChEBI" id="CHEBI:29105"/>
        <note>catalytic</note>
    </ligand>
</feature>
<evidence type="ECO:0000256" key="7">
    <source>
        <dbReference type="ARBA" id="ARBA00022670"/>
    </source>
</evidence>
<evidence type="ECO:0000313" key="19">
    <source>
        <dbReference type="EMBL" id="TFH98090.1"/>
    </source>
</evidence>
<organism evidence="18 20">
    <name type="scientific">Micrococcus lylae</name>
    <dbReference type="NCBI Taxonomy" id="1273"/>
    <lineage>
        <taxon>Bacteria</taxon>
        <taxon>Bacillati</taxon>
        <taxon>Actinomycetota</taxon>
        <taxon>Actinomycetes</taxon>
        <taxon>Micrococcales</taxon>
        <taxon>Micrococcaceae</taxon>
        <taxon>Micrococcus</taxon>
    </lineage>
</organism>
<dbReference type="PANTHER" id="PTHR45726">
    <property type="entry name" value="LEUKOTRIENE A-4 HYDROLASE"/>
    <property type="match status" value="1"/>
</dbReference>
<dbReference type="Gene3D" id="1.10.390.10">
    <property type="entry name" value="Neutral Protease Domain 2"/>
    <property type="match status" value="1"/>
</dbReference>
<dbReference type="SUPFAM" id="SSF63737">
    <property type="entry name" value="Leukotriene A4 hydrolase N-terminal domain"/>
    <property type="match status" value="1"/>
</dbReference>
<accession>A0A1R4JK54</accession>
<dbReference type="GO" id="GO:0006508">
    <property type="term" value="P:proteolysis"/>
    <property type="evidence" value="ECO:0007669"/>
    <property type="project" value="UniProtKB-KW"/>
</dbReference>
<feature type="domain" description="Aminopeptidase N-like N-terminal" evidence="17">
    <location>
        <begin position="22"/>
        <end position="196"/>
    </location>
</feature>
<evidence type="ECO:0000256" key="12">
    <source>
        <dbReference type="ARBA" id="ARBA00029811"/>
    </source>
</evidence>
<sequence length="446" mass="48826">MSTDPYLPAVGSDVLALDAVRLELDVRLAANRIAGTAVLHGRLLAQSARVELDLHRLSVTKVRAQAAGRPLPRVKASQPRRRPHRVVVELGESLPAGTELELTLDYRGTPKPRRSPWGTVGWEELTDGVLVAGQPHGASTWMPCVDSPDNRMSADITVTCDAGYLPVSNGTGTPVKQSGSRTTWRWVLDEPVPPYLLTLQIGRYRLIELPGRSDGPPITLAVTPQTQQRALTALGAQHRMAEVFQAAYGPYPFDAYTAVVADDDLEIPLECAGLSLFGTNHLTGQWEDERLIAHELSHQWFGNAVTLGHWADLWLHEGFACYSEWLWSEASGRESVQAHARRAWQGLAEQPQDVALTDPGPKDMFDDRVYKRGALTVLALRRLLGDAVFGRMVRGWVAEHRFGTVDTAMFRAHVHSWAPAAGVTAAAVDALFDAWTVEAALPAFPG</sequence>
<feature type="binding site" evidence="15">
    <location>
        <position position="294"/>
    </location>
    <ligand>
        <name>Zn(2+)</name>
        <dbReference type="ChEBI" id="CHEBI:29105"/>
        <note>catalytic</note>
    </ligand>
</feature>
<evidence type="ECO:0000256" key="6">
    <source>
        <dbReference type="ARBA" id="ARBA00022490"/>
    </source>
</evidence>
<evidence type="ECO:0000256" key="3">
    <source>
        <dbReference type="ARBA" id="ARBA00010136"/>
    </source>
</evidence>
<dbReference type="Pfam" id="PF17900">
    <property type="entry name" value="Peptidase_M1_N"/>
    <property type="match status" value="1"/>
</dbReference>
<dbReference type="EMBL" id="SPKT01000024">
    <property type="protein sequence ID" value="TFH98090.1"/>
    <property type="molecule type" value="Genomic_DNA"/>
</dbReference>
<evidence type="ECO:0000256" key="2">
    <source>
        <dbReference type="ARBA" id="ARBA00004496"/>
    </source>
</evidence>
<keyword evidence="21" id="KW-1185">Reference proteome</keyword>
<keyword evidence="6" id="KW-0963">Cytoplasm</keyword>
<dbReference type="RefSeq" id="WP_067191258.1">
    <property type="nucleotide sequence ID" value="NZ_FUKP01000061.1"/>
</dbReference>
<evidence type="ECO:0000259" key="16">
    <source>
        <dbReference type="Pfam" id="PF01433"/>
    </source>
</evidence>
<comment type="cofactor">
    <cofactor evidence="15">
        <name>Zn(2+)</name>
        <dbReference type="ChEBI" id="CHEBI:29105"/>
    </cofactor>
    <text evidence="15">Binds 1 zinc ion per subunit.</text>
</comment>
<proteinExistence type="inferred from homology"/>
<dbReference type="CDD" id="cd09603">
    <property type="entry name" value="M1_APN_like"/>
    <property type="match status" value="1"/>
</dbReference>
<name>A0A1R4JK54_9MICC</name>
<dbReference type="OrthoDB" id="100605at2"/>
<keyword evidence="7" id="KW-0645">Protease</keyword>